<proteinExistence type="predicted"/>
<gene>
    <name evidence="3" type="ORF">L228DRAFT_243138</name>
</gene>
<dbReference type="Gene3D" id="2.30.29.30">
    <property type="entry name" value="Pleckstrin-homology domain (PH domain)/Phosphotyrosine-binding domain (PTB)"/>
    <property type="match status" value="2"/>
</dbReference>
<reference evidence="3 4" key="1">
    <citation type="journal article" date="2016" name="Fungal Biol.">
        <title>The genome of Xylona heveae provides a window into fungal endophytism.</title>
        <authorList>
            <person name="Gazis R."/>
            <person name="Kuo A."/>
            <person name="Riley R."/>
            <person name="LaButti K."/>
            <person name="Lipzen A."/>
            <person name="Lin J."/>
            <person name="Amirebrahimi M."/>
            <person name="Hesse C.N."/>
            <person name="Spatafora J.W."/>
            <person name="Henrissat B."/>
            <person name="Hainaut M."/>
            <person name="Grigoriev I.V."/>
            <person name="Hibbett D.S."/>
        </authorList>
    </citation>
    <scope>NUCLEOTIDE SEQUENCE [LARGE SCALE GENOMIC DNA]</scope>
    <source>
        <strain evidence="3 4">TC161</strain>
    </source>
</reference>
<dbReference type="EMBL" id="KV407454">
    <property type="protein sequence ID" value="KZF26642.1"/>
    <property type="molecule type" value="Genomic_DNA"/>
</dbReference>
<organism evidence="3 4">
    <name type="scientific">Xylona heveae (strain CBS 132557 / TC161)</name>
    <dbReference type="NCBI Taxonomy" id="1328760"/>
    <lineage>
        <taxon>Eukaryota</taxon>
        <taxon>Fungi</taxon>
        <taxon>Dikarya</taxon>
        <taxon>Ascomycota</taxon>
        <taxon>Pezizomycotina</taxon>
        <taxon>Xylonomycetes</taxon>
        <taxon>Xylonales</taxon>
        <taxon>Xylonaceae</taxon>
        <taxon>Xylona</taxon>
    </lineage>
</organism>
<dbReference type="SUPFAM" id="SSF50729">
    <property type="entry name" value="PH domain-like"/>
    <property type="match status" value="2"/>
</dbReference>
<feature type="region of interest" description="Disordered" evidence="1">
    <location>
        <begin position="1"/>
        <end position="52"/>
    </location>
</feature>
<dbReference type="SMART" id="SM00233">
    <property type="entry name" value="PH"/>
    <property type="match status" value="2"/>
</dbReference>
<sequence>MAQTLSSPSHSYTGSQPRSIPPRIDSKATSLPSIPIPSSSGPARSGHLNLDTFSPVNQNGSFEFDKVLKTGEVNKRTRKTKSWKRCHLVLRPNLLNIYKDAEETRLHHQINLSEVTAVANLLDPKGRRDYLFGIFTPSRNYHFQGSNKEDARHWVDLLRQEARIDEEEREYMLASPTAKFGSHNGIEKAMAGRRPQRQTERFMSSSPEPSDHYLSNRSPKEKGDPRSEQTRPSQSMDFSMNELGSCSDFSDVPGQTGFGGSSSSLPHSEVRDALEENKTPSAAAQAPAEKSGKARKTSGLAAMDINPEDERVIWHGWLSCLKSTHGMRQWKRLWVVLRSKNVAFYKDEQEYSARLILPLDSILNVVEIDPISKKKEFCMQIIAESKTYRLAAPTEEALEKCLGAFKSLLSKRNKDGLTQPRSGNVS</sequence>
<dbReference type="PANTHER" id="PTHR14336">
    <property type="entry name" value="TANDEM PH DOMAIN CONTAINING PROTEIN"/>
    <property type="match status" value="1"/>
</dbReference>
<dbReference type="OMA" id="SWKPAYL"/>
<dbReference type="InterPro" id="IPR001849">
    <property type="entry name" value="PH_domain"/>
</dbReference>
<dbReference type="CDD" id="cd13298">
    <property type="entry name" value="PH1_PH_fungal"/>
    <property type="match status" value="1"/>
</dbReference>
<feature type="compositionally biased region" description="Polar residues" evidence="1">
    <location>
        <begin position="230"/>
        <end position="248"/>
    </location>
</feature>
<dbReference type="InterPro" id="IPR011993">
    <property type="entry name" value="PH-like_dom_sf"/>
</dbReference>
<keyword evidence="4" id="KW-1185">Reference proteome</keyword>
<protein>
    <submittedName>
        <fullName evidence="3">PH domain-like protein</fullName>
    </submittedName>
</protein>
<accession>A0A165JUE2</accession>
<dbReference type="PANTHER" id="PTHR14336:SF8">
    <property type="entry name" value="PROTEIN OPY1"/>
    <property type="match status" value="1"/>
</dbReference>
<feature type="domain" description="PH" evidence="2">
    <location>
        <begin position="311"/>
        <end position="410"/>
    </location>
</feature>
<evidence type="ECO:0000256" key="1">
    <source>
        <dbReference type="SAM" id="MobiDB-lite"/>
    </source>
</evidence>
<feature type="region of interest" description="Disordered" evidence="1">
    <location>
        <begin position="175"/>
        <end position="297"/>
    </location>
</feature>
<dbReference type="InParanoid" id="A0A165JUE2"/>
<feature type="compositionally biased region" description="Polar residues" evidence="1">
    <location>
        <begin position="201"/>
        <end position="217"/>
    </location>
</feature>
<evidence type="ECO:0000313" key="4">
    <source>
        <dbReference type="Proteomes" id="UP000076632"/>
    </source>
</evidence>
<dbReference type="RefSeq" id="XP_018192197.1">
    <property type="nucleotide sequence ID" value="XM_018331615.1"/>
</dbReference>
<dbReference type="Pfam" id="PF00169">
    <property type="entry name" value="PH"/>
    <property type="match status" value="2"/>
</dbReference>
<dbReference type="OrthoDB" id="2157866at2759"/>
<feature type="compositionally biased region" description="Basic and acidic residues" evidence="1">
    <location>
        <begin position="218"/>
        <end position="229"/>
    </location>
</feature>
<feature type="domain" description="PH" evidence="2">
    <location>
        <begin position="66"/>
        <end position="163"/>
    </location>
</feature>
<dbReference type="InterPro" id="IPR051707">
    <property type="entry name" value="PI-Interact_SigTrans_Reg"/>
</dbReference>
<evidence type="ECO:0000259" key="2">
    <source>
        <dbReference type="PROSITE" id="PS50003"/>
    </source>
</evidence>
<dbReference type="AlphaFoldDB" id="A0A165JUE2"/>
<dbReference type="GeneID" id="28896752"/>
<dbReference type="CDD" id="cd13299">
    <property type="entry name" value="PH2_PH_fungal"/>
    <property type="match status" value="1"/>
</dbReference>
<feature type="compositionally biased region" description="Polar residues" evidence="1">
    <location>
        <begin position="1"/>
        <end position="18"/>
    </location>
</feature>
<feature type="compositionally biased region" description="Low complexity" evidence="1">
    <location>
        <begin position="32"/>
        <end position="42"/>
    </location>
</feature>
<feature type="compositionally biased region" description="Basic and acidic residues" evidence="1">
    <location>
        <begin position="268"/>
        <end position="278"/>
    </location>
</feature>
<dbReference type="STRING" id="1328760.A0A165JUE2"/>
<dbReference type="Proteomes" id="UP000076632">
    <property type="component" value="Unassembled WGS sequence"/>
</dbReference>
<name>A0A165JUE2_XYLHT</name>
<dbReference type="PROSITE" id="PS50003">
    <property type="entry name" value="PH_DOMAIN"/>
    <property type="match status" value="2"/>
</dbReference>
<evidence type="ECO:0000313" key="3">
    <source>
        <dbReference type="EMBL" id="KZF26642.1"/>
    </source>
</evidence>